<proteinExistence type="inferred from homology"/>
<evidence type="ECO:0000313" key="12">
    <source>
        <dbReference type="Proteomes" id="UP001222800"/>
    </source>
</evidence>
<sequence length="213" mass="23743">MLSCVAFYVDDYIVYGQSNIFWGSKGDEVKTVQTKLKDWGYYNGSIDGVYGYKMYESVKKFQKKNGLKQDGVVGNETKKALGIQTKTKKVASSRNDEIYLLSQAITGEARGEPYTGQVSVGAVILNRTKDSRFPHSIAGVIYQPGAFTAVDDGQINMKPTQSCIQAANDAINGWDPTGGAVYYWNPATATSKWIWKLKPIYKIGKHWFAKETY</sequence>
<dbReference type="InterPro" id="IPR002477">
    <property type="entry name" value="Peptidoglycan-bd-like"/>
</dbReference>
<dbReference type="Gene3D" id="1.10.101.10">
    <property type="entry name" value="PGBD-like superfamily/PGBD"/>
    <property type="match status" value="1"/>
</dbReference>
<dbReference type="Gene3D" id="1.10.10.2520">
    <property type="entry name" value="Cell wall hydrolase SleB, domain 1"/>
    <property type="match status" value="1"/>
</dbReference>
<feature type="domain" description="Peptidoglycan binding-like" evidence="9">
    <location>
        <begin position="26"/>
        <end position="81"/>
    </location>
</feature>
<evidence type="ECO:0000256" key="3">
    <source>
        <dbReference type="ARBA" id="ARBA00022544"/>
    </source>
</evidence>
<dbReference type="Pfam" id="PF01471">
    <property type="entry name" value="PG_binding_1"/>
    <property type="match status" value="1"/>
</dbReference>
<evidence type="ECO:0000256" key="7">
    <source>
        <dbReference type="ARBA" id="ARBA00023316"/>
    </source>
</evidence>
<keyword evidence="3" id="KW-0309">Germination</keyword>
<keyword evidence="7" id="KW-0961">Cell wall biogenesis/degradation</keyword>
<organism evidence="11 12">
    <name type="scientific">Tepidibacter hydrothermalis</name>
    <dbReference type="NCBI Taxonomy" id="3036126"/>
    <lineage>
        <taxon>Bacteria</taxon>
        <taxon>Bacillati</taxon>
        <taxon>Bacillota</taxon>
        <taxon>Clostridia</taxon>
        <taxon>Peptostreptococcales</taxon>
        <taxon>Peptostreptococcaceae</taxon>
        <taxon>Tepidibacter</taxon>
    </lineage>
</organism>
<dbReference type="Proteomes" id="UP001222800">
    <property type="component" value="Chromosome"/>
</dbReference>
<dbReference type="EMBL" id="CP120733">
    <property type="protein sequence ID" value="WFD12404.1"/>
    <property type="molecule type" value="Genomic_DNA"/>
</dbReference>
<evidence type="ECO:0000256" key="1">
    <source>
        <dbReference type="ARBA" id="ARBA00007010"/>
    </source>
</evidence>
<dbReference type="NCBIfam" id="TIGR02869">
    <property type="entry name" value="spore_SleB"/>
    <property type="match status" value="1"/>
</dbReference>
<dbReference type="SUPFAM" id="SSF47090">
    <property type="entry name" value="PGBD-like"/>
    <property type="match status" value="1"/>
</dbReference>
<name>A0ABY8EK03_9FIRM</name>
<comment type="similarity">
    <text evidence="1">Belongs to the SleB family.</text>
</comment>
<keyword evidence="4" id="KW-0732">Signal</keyword>
<dbReference type="InterPro" id="IPR036366">
    <property type="entry name" value="PGBDSf"/>
</dbReference>
<dbReference type="Gene3D" id="6.20.240.60">
    <property type="match status" value="1"/>
</dbReference>
<keyword evidence="5" id="KW-0378">Hydrolase</keyword>
<evidence type="ECO:0000256" key="6">
    <source>
        <dbReference type="ARBA" id="ARBA00022969"/>
    </source>
</evidence>
<protein>
    <recommendedName>
        <fullName evidence="2 8">Spore cortex-lytic enzyme</fullName>
    </recommendedName>
</protein>
<evidence type="ECO:0000256" key="2">
    <source>
        <dbReference type="ARBA" id="ARBA00018364"/>
    </source>
</evidence>
<evidence type="ECO:0000256" key="5">
    <source>
        <dbReference type="ARBA" id="ARBA00022801"/>
    </source>
</evidence>
<evidence type="ECO:0000313" key="11">
    <source>
        <dbReference type="EMBL" id="WFD12404.1"/>
    </source>
</evidence>
<evidence type="ECO:0000256" key="8">
    <source>
        <dbReference type="NCBIfam" id="TIGR02869"/>
    </source>
</evidence>
<dbReference type="InterPro" id="IPR011105">
    <property type="entry name" value="Cell_wall_hydrolase_SleB"/>
</dbReference>
<dbReference type="InterPro" id="IPR042047">
    <property type="entry name" value="SleB_dom1"/>
</dbReference>
<accession>A0ABY8EK03</accession>
<keyword evidence="12" id="KW-1185">Reference proteome</keyword>
<keyword evidence="6" id="KW-0749">Sporulation</keyword>
<feature type="domain" description="Cell wall hydrolase SleB" evidence="10">
    <location>
        <begin position="111"/>
        <end position="209"/>
    </location>
</feature>
<evidence type="ECO:0000259" key="10">
    <source>
        <dbReference type="Pfam" id="PF07486"/>
    </source>
</evidence>
<dbReference type="InterPro" id="IPR014224">
    <property type="entry name" value="Spore_cortex_SleB"/>
</dbReference>
<dbReference type="Pfam" id="PF07486">
    <property type="entry name" value="Hydrolase_2"/>
    <property type="match status" value="1"/>
</dbReference>
<reference evidence="11 12" key="1">
    <citation type="submission" date="2023-03" db="EMBL/GenBank/DDBJ databases">
        <title>Complete genome sequence of Tepidibacter sp. SWIR-1, isolated from a deep-sea hydrothermal vent.</title>
        <authorList>
            <person name="Li X."/>
        </authorList>
    </citation>
    <scope>NUCLEOTIDE SEQUENCE [LARGE SCALE GENOMIC DNA]</scope>
    <source>
        <strain evidence="11 12">SWIR-1</strain>
    </source>
</reference>
<evidence type="ECO:0000259" key="9">
    <source>
        <dbReference type="Pfam" id="PF01471"/>
    </source>
</evidence>
<gene>
    <name evidence="11" type="primary">sleB</name>
    <name evidence="11" type="ORF">P4S50_17455</name>
</gene>
<evidence type="ECO:0000256" key="4">
    <source>
        <dbReference type="ARBA" id="ARBA00022729"/>
    </source>
</evidence>
<dbReference type="InterPro" id="IPR036365">
    <property type="entry name" value="PGBD-like_sf"/>
</dbReference>